<accession>A0ABT6WFY8</accession>
<dbReference type="NCBIfam" id="NF038066">
    <property type="entry name" value="MptB"/>
    <property type="match status" value="1"/>
</dbReference>
<dbReference type="EMBL" id="JASCTH010000004">
    <property type="protein sequence ID" value="MDI6098615.1"/>
    <property type="molecule type" value="Genomic_DNA"/>
</dbReference>
<evidence type="ECO:0000256" key="8">
    <source>
        <dbReference type="SAM" id="Phobius"/>
    </source>
</evidence>
<sequence length="502" mass="51485">MLDFRPGTLPATAPPTPSVTAVTVTGCIGSLVMVVVAFCSFLPMPAAVALGVTGMGLLVAAWLRLGRRHRRLPARSLYRIAAVWSLPLLAAPPLFSGDVWSYIAQGVIAATGQDAYELGPLQALGADSAVTGQVSPYWVRTPAPYGPAWMALSRAVATLTGEHLVAGVLLYRLIALVGVGLVAWALPRLARRAGAEPSSALWLGLLNPLVLWHLVAGAHNDGIMLGLMLCGMEIGLRGVDRGRAAGQRLAAGLTLLTVAANIKVVAFAAVCCLIVVSARRRARPAETALGMVLGAGAVTAGISIGTGLGFGWISAISSSTAVHSWLAPTNIVGFLVGAVGDDAGTGLTDSAITASVTAGAAVCAAVLARLLWSMWQGRLDLARGVGLVFAAVVLCGPVVQPWYLLWAVLPLAATARNRRDRKAVAAVSALLAVALPPVGSGATPLVTGYLAAALLLAGILLGLPRIADAAGRRTRSDANGIDRCPSMGCVSSDPVEVWTPFV</sequence>
<feature type="transmembrane region" description="Helical" evidence="8">
    <location>
        <begin position="77"/>
        <end position="95"/>
    </location>
</feature>
<evidence type="ECO:0000256" key="1">
    <source>
        <dbReference type="ARBA" id="ARBA00004141"/>
    </source>
</evidence>
<protein>
    <submittedName>
        <fullName evidence="9">Polyprenol phosphomannose-dependent alpha 1,6 mannosyltransferase MptB</fullName>
    </submittedName>
</protein>
<name>A0ABT6WFY8_9ACTN</name>
<comment type="caution">
    <text evidence="9">The sequence shown here is derived from an EMBL/GenBank/DDBJ whole genome shotgun (WGS) entry which is preliminary data.</text>
</comment>
<dbReference type="InterPro" id="IPR049829">
    <property type="entry name" value="MptA/B-like"/>
</dbReference>
<proteinExistence type="inferred from homology"/>
<feature type="transmembrane region" description="Helical" evidence="8">
    <location>
        <begin position="44"/>
        <end position="65"/>
    </location>
</feature>
<organism evidence="9 10">
    <name type="scientific">Actinoplanes sandaracinus</name>
    <dbReference type="NCBI Taxonomy" id="3045177"/>
    <lineage>
        <taxon>Bacteria</taxon>
        <taxon>Bacillati</taxon>
        <taxon>Actinomycetota</taxon>
        <taxon>Actinomycetes</taxon>
        <taxon>Micromonosporales</taxon>
        <taxon>Micromonosporaceae</taxon>
        <taxon>Actinoplanes</taxon>
    </lineage>
</organism>
<feature type="transmembrane region" description="Helical" evidence="8">
    <location>
        <begin position="384"/>
        <end position="411"/>
    </location>
</feature>
<keyword evidence="3" id="KW-0808">Transferase</keyword>
<dbReference type="RefSeq" id="WP_282758376.1">
    <property type="nucleotide sequence ID" value="NZ_JASCTH010000004.1"/>
</dbReference>
<keyword evidence="10" id="KW-1185">Reference proteome</keyword>
<dbReference type="Pfam" id="PF26314">
    <property type="entry name" value="MptA_B_family"/>
    <property type="match status" value="1"/>
</dbReference>
<gene>
    <name evidence="9" type="primary">mptB</name>
    <name evidence="9" type="ORF">QLQ12_08375</name>
</gene>
<feature type="transmembrane region" description="Helical" evidence="8">
    <location>
        <begin position="249"/>
        <end position="276"/>
    </location>
</feature>
<keyword evidence="6 8" id="KW-0472">Membrane</keyword>
<feature type="transmembrane region" description="Helical" evidence="8">
    <location>
        <begin position="351"/>
        <end position="372"/>
    </location>
</feature>
<feature type="transmembrane region" description="Helical" evidence="8">
    <location>
        <begin position="321"/>
        <end position="339"/>
    </location>
</feature>
<feature type="transmembrane region" description="Helical" evidence="8">
    <location>
        <begin position="423"/>
        <end position="442"/>
    </location>
</feature>
<evidence type="ECO:0000256" key="7">
    <source>
        <dbReference type="ARBA" id="ARBA00043987"/>
    </source>
</evidence>
<dbReference type="PROSITE" id="PS51257">
    <property type="entry name" value="PROKAR_LIPOPROTEIN"/>
    <property type="match status" value="1"/>
</dbReference>
<evidence type="ECO:0000256" key="3">
    <source>
        <dbReference type="ARBA" id="ARBA00022679"/>
    </source>
</evidence>
<evidence type="ECO:0000313" key="9">
    <source>
        <dbReference type="EMBL" id="MDI6098615.1"/>
    </source>
</evidence>
<keyword evidence="4 8" id="KW-0812">Transmembrane</keyword>
<feature type="transmembrane region" description="Helical" evidence="8">
    <location>
        <begin position="199"/>
        <end position="219"/>
    </location>
</feature>
<keyword evidence="2 9" id="KW-0328">Glycosyltransferase</keyword>
<evidence type="ECO:0000313" key="10">
    <source>
        <dbReference type="Proteomes" id="UP001241758"/>
    </source>
</evidence>
<comment type="subcellular location">
    <subcellularLocation>
        <location evidence="1">Membrane</location>
        <topology evidence="1">Multi-pass membrane protein</topology>
    </subcellularLocation>
</comment>
<keyword evidence="5 8" id="KW-1133">Transmembrane helix</keyword>
<dbReference type="Proteomes" id="UP001241758">
    <property type="component" value="Unassembled WGS sequence"/>
</dbReference>
<feature type="transmembrane region" description="Helical" evidence="8">
    <location>
        <begin position="448"/>
        <end position="467"/>
    </location>
</feature>
<dbReference type="GO" id="GO:0016757">
    <property type="term" value="F:glycosyltransferase activity"/>
    <property type="evidence" value="ECO:0007669"/>
    <property type="project" value="UniProtKB-KW"/>
</dbReference>
<feature type="transmembrane region" description="Helical" evidence="8">
    <location>
        <begin position="169"/>
        <end position="187"/>
    </location>
</feature>
<evidence type="ECO:0000256" key="6">
    <source>
        <dbReference type="ARBA" id="ARBA00023136"/>
    </source>
</evidence>
<feature type="transmembrane region" description="Helical" evidence="8">
    <location>
        <begin position="288"/>
        <end position="315"/>
    </location>
</feature>
<reference evidence="9 10" key="1">
    <citation type="submission" date="2023-05" db="EMBL/GenBank/DDBJ databases">
        <title>Actinoplanes sp. NEAU-A12 genome sequencing.</title>
        <authorList>
            <person name="Wang Z.-S."/>
        </authorList>
    </citation>
    <scope>NUCLEOTIDE SEQUENCE [LARGE SCALE GENOMIC DNA]</scope>
    <source>
        <strain evidence="9 10">NEAU-A12</strain>
    </source>
</reference>
<evidence type="ECO:0000256" key="5">
    <source>
        <dbReference type="ARBA" id="ARBA00022989"/>
    </source>
</evidence>
<comment type="similarity">
    <text evidence="7">Belongs to the MptA/B family.</text>
</comment>
<evidence type="ECO:0000256" key="4">
    <source>
        <dbReference type="ARBA" id="ARBA00022692"/>
    </source>
</evidence>
<evidence type="ECO:0000256" key="2">
    <source>
        <dbReference type="ARBA" id="ARBA00022676"/>
    </source>
</evidence>